<dbReference type="GO" id="GO:0006355">
    <property type="term" value="P:regulation of DNA-templated transcription"/>
    <property type="evidence" value="ECO:0007669"/>
    <property type="project" value="InterPro"/>
</dbReference>
<dbReference type="Proteomes" id="UP001346149">
    <property type="component" value="Unassembled WGS sequence"/>
</dbReference>
<evidence type="ECO:0000256" key="2">
    <source>
        <dbReference type="ARBA" id="ARBA00005694"/>
    </source>
</evidence>
<dbReference type="PROSITE" id="PS00344">
    <property type="entry name" value="GATA_ZN_FINGER_1"/>
    <property type="match status" value="1"/>
</dbReference>
<dbReference type="PANTHER" id="PTHR45658:SF18">
    <property type="entry name" value="PROTEIN GAT2"/>
    <property type="match status" value="1"/>
</dbReference>
<keyword evidence="14" id="KW-1185">Reference proteome</keyword>
<evidence type="ECO:0000256" key="11">
    <source>
        <dbReference type="PROSITE-ProRule" id="PRU00094"/>
    </source>
</evidence>
<sequence>MDGDEAHVVGSGTRARVYWIATPLAKNLNSHCYRHKTRFPPILNLSLLSISSCSSILVFPDFDMVGSWLSDENLRGITDGFDDNVIKHDDFPLEDVDGDVLGDDWDAKFQQLELPSSDILAGLPSGFVRRLCDDESGPLSTPPKHSCFIFQYEEKPKLKDGSLGYGEATSDENILSGDIGDSSLLQTTSRSVSVLESGNSHSTDDSVNFGFKSFIPVKRARSKRLGPTNRNPWLTSIPFASYLEKRKGKKNISIHLDCISSNVSTFPSNMMRSCLHCGVTKTPQWREGPMGPKTLCNACGVRYRSGRLFPEYRPAASPTFVPSLHSNSHKKVIEMRMKANHEGPVVMTV</sequence>
<comment type="similarity">
    <text evidence="2">Belongs to the type IV zinc-finger family. Class A subfamily.</text>
</comment>
<evidence type="ECO:0000256" key="5">
    <source>
        <dbReference type="ARBA" id="ARBA00022833"/>
    </source>
</evidence>
<gene>
    <name evidence="13" type="ORF">SAY86_019926</name>
</gene>
<evidence type="ECO:0000256" key="10">
    <source>
        <dbReference type="ARBA" id="ARBA00023242"/>
    </source>
</evidence>
<protein>
    <recommendedName>
        <fullName evidence="12">GATA-type domain-containing protein</fullName>
    </recommendedName>
</protein>
<keyword evidence="4 11" id="KW-0863">Zinc-finger</keyword>
<dbReference type="InterPro" id="IPR000679">
    <property type="entry name" value="Znf_GATA"/>
</dbReference>
<dbReference type="AlphaFoldDB" id="A0AAN7LLN9"/>
<dbReference type="InterPro" id="IPR013088">
    <property type="entry name" value="Znf_NHR/GATA"/>
</dbReference>
<keyword evidence="6" id="KW-0805">Transcription regulation</keyword>
<dbReference type="EMBL" id="JAXQNO010000011">
    <property type="protein sequence ID" value="KAK4788607.1"/>
    <property type="molecule type" value="Genomic_DNA"/>
</dbReference>
<evidence type="ECO:0000256" key="9">
    <source>
        <dbReference type="ARBA" id="ARBA00023163"/>
    </source>
</evidence>
<evidence type="ECO:0000256" key="3">
    <source>
        <dbReference type="ARBA" id="ARBA00022723"/>
    </source>
</evidence>
<accession>A0AAN7LLN9</accession>
<dbReference type="FunFam" id="3.30.50.10:FF:000018">
    <property type="entry name" value="GATA transcription factor"/>
    <property type="match status" value="1"/>
</dbReference>
<dbReference type="GO" id="GO:0008270">
    <property type="term" value="F:zinc ion binding"/>
    <property type="evidence" value="ECO:0007669"/>
    <property type="project" value="UniProtKB-KW"/>
</dbReference>
<evidence type="ECO:0000256" key="4">
    <source>
        <dbReference type="ARBA" id="ARBA00022771"/>
    </source>
</evidence>
<proteinExistence type="inferred from homology"/>
<evidence type="ECO:0000256" key="7">
    <source>
        <dbReference type="ARBA" id="ARBA00023125"/>
    </source>
</evidence>
<keyword evidence="3" id="KW-0479">Metal-binding</keyword>
<comment type="caution">
    <text evidence="13">The sequence shown here is derived from an EMBL/GenBank/DDBJ whole genome shotgun (WGS) entry which is preliminary data.</text>
</comment>
<dbReference type="SMART" id="SM00401">
    <property type="entry name" value="ZnF_GATA"/>
    <property type="match status" value="1"/>
</dbReference>
<evidence type="ECO:0000313" key="13">
    <source>
        <dbReference type="EMBL" id="KAK4788607.1"/>
    </source>
</evidence>
<dbReference type="CDD" id="cd00202">
    <property type="entry name" value="ZnF_GATA"/>
    <property type="match status" value="1"/>
</dbReference>
<dbReference type="Gene3D" id="3.30.50.10">
    <property type="entry name" value="Erythroid Transcription Factor GATA-1, subunit A"/>
    <property type="match status" value="1"/>
</dbReference>
<organism evidence="13 14">
    <name type="scientific">Trapa natans</name>
    <name type="common">Water chestnut</name>
    <dbReference type="NCBI Taxonomy" id="22666"/>
    <lineage>
        <taxon>Eukaryota</taxon>
        <taxon>Viridiplantae</taxon>
        <taxon>Streptophyta</taxon>
        <taxon>Embryophyta</taxon>
        <taxon>Tracheophyta</taxon>
        <taxon>Spermatophyta</taxon>
        <taxon>Magnoliopsida</taxon>
        <taxon>eudicotyledons</taxon>
        <taxon>Gunneridae</taxon>
        <taxon>Pentapetalae</taxon>
        <taxon>rosids</taxon>
        <taxon>malvids</taxon>
        <taxon>Myrtales</taxon>
        <taxon>Lythraceae</taxon>
        <taxon>Trapa</taxon>
    </lineage>
</organism>
<evidence type="ECO:0000256" key="1">
    <source>
        <dbReference type="ARBA" id="ARBA00004123"/>
    </source>
</evidence>
<keyword evidence="7" id="KW-0238">DNA-binding</keyword>
<dbReference type="PANTHER" id="PTHR45658">
    <property type="entry name" value="GATA TRANSCRIPTION FACTOR"/>
    <property type="match status" value="1"/>
</dbReference>
<comment type="subcellular location">
    <subcellularLocation>
        <location evidence="1">Nucleus</location>
    </subcellularLocation>
</comment>
<evidence type="ECO:0000259" key="12">
    <source>
        <dbReference type="PROSITE" id="PS50114"/>
    </source>
</evidence>
<dbReference type="InterPro" id="IPR051140">
    <property type="entry name" value="GATA_TF"/>
</dbReference>
<dbReference type="GO" id="GO:0005634">
    <property type="term" value="C:nucleus"/>
    <property type="evidence" value="ECO:0007669"/>
    <property type="project" value="UniProtKB-SubCell"/>
</dbReference>
<dbReference type="GO" id="GO:0030154">
    <property type="term" value="P:cell differentiation"/>
    <property type="evidence" value="ECO:0007669"/>
    <property type="project" value="TreeGrafter"/>
</dbReference>
<keyword evidence="5" id="KW-0862">Zinc</keyword>
<evidence type="ECO:0000256" key="6">
    <source>
        <dbReference type="ARBA" id="ARBA00023015"/>
    </source>
</evidence>
<feature type="domain" description="GATA-type" evidence="12">
    <location>
        <begin position="268"/>
        <end position="304"/>
    </location>
</feature>
<dbReference type="GO" id="GO:0043565">
    <property type="term" value="F:sequence-specific DNA binding"/>
    <property type="evidence" value="ECO:0007669"/>
    <property type="project" value="InterPro"/>
</dbReference>
<dbReference type="Pfam" id="PF00320">
    <property type="entry name" value="GATA"/>
    <property type="match status" value="1"/>
</dbReference>
<dbReference type="SUPFAM" id="SSF57716">
    <property type="entry name" value="Glucocorticoid receptor-like (DNA-binding domain)"/>
    <property type="match status" value="1"/>
</dbReference>
<dbReference type="PROSITE" id="PS50114">
    <property type="entry name" value="GATA_ZN_FINGER_2"/>
    <property type="match status" value="1"/>
</dbReference>
<name>A0AAN7LLN9_TRANT</name>
<reference evidence="13 14" key="1">
    <citation type="journal article" date="2023" name="Hortic Res">
        <title>Pangenome of water caltrop reveals structural variations and asymmetric subgenome divergence after allopolyploidization.</title>
        <authorList>
            <person name="Zhang X."/>
            <person name="Chen Y."/>
            <person name="Wang L."/>
            <person name="Yuan Y."/>
            <person name="Fang M."/>
            <person name="Shi L."/>
            <person name="Lu R."/>
            <person name="Comes H.P."/>
            <person name="Ma Y."/>
            <person name="Chen Y."/>
            <person name="Huang G."/>
            <person name="Zhou Y."/>
            <person name="Zheng Z."/>
            <person name="Qiu Y."/>
        </authorList>
    </citation>
    <scope>NUCLEOTIDE SEQUENCE [LARGE SCALE GENOMIC DNA]</scope>
    <source>
        <strain evidence="13">F231</strain>
    </source>
</reference>
<evidence type="ECO:0000256" key="8">
    <source>
        <dbReference type="ARBA" id="ARBA00023159"/>
    </source>
</evidence>
<evidence type="ECO:0000313" key="14">
    <source>
        <dbReference type="Proteomes" id="UP001346149"/>
    </source>
</evidence>
<keyword evidence="10" id="KW-0539">Nucleus</keyword>
<keyword evidence="8" id="KW-0010">Activator</keyword>
<keyword evidence="9" id="KW-0804">Transcription</keyword>